<evidence type="ECO:0000313" key="2">
    <source>
        <dbReference type="EMBL" id="MCP9765921.1"/>
    </source>
</evidence>
<dbReference type="AlphaFoldDB" id="A0AAE3KWL3"/>
<evidence type="ECO:0008006" key="4">
    <source>
        <dbReference type="Google" id="ProtNLM"/>
    </source>
</evidence>
<sequence length="404" mass="46954">MKNNWSQIQKLGFQFSFLFFGLYIFFEFFGRAIPFVNQFLHWIVPLFSKTFGVVPYDIVVFENGSGDTTYNWVLVLLILVLAVFGSSIWAIVFSKNTNYDRLNYWLIAALRFYVGFTLIEYGMIKVWKLQFPYPSPYRLMQTYGDSSPMALAWTFLGFSKGYNLFMGIVEILASLLFWRRTVTVGAIITLMTTANVMAINFFYDVPVKILSSTLFLMTLYILVFNIKDLLQFFFTDKPTTLNIQKAFRFSKKYLNISILVLKYAIVVFSLLGLPYFSYTTYVQDFKTPKHTLFGYYERLASVPNPSNDWVKLNFVYNDLIKTYKSGGITATYSVELDSVKKHIKLINVAIPDSSLKFSYKIQGDTLSLSQSNQKTPLIFLRKSTNNTRLMTRGFHWINETPYNF</sequence>
<name>A0AAE3KWL3_9BACT</name>
<feature type="transmembrane region" description="Helical" evidence="1">
    <location>
        <begin position="253"/>
        <end position="276"/>
    </location>
</feature>
<feature type="transmembrane region" description="Helical" evidence="1">
    <location>
        <begin position="150"/>
        <end position="177"/>
    </location>
</feature>
<keyword evidence="1" id="KW-1133">Transmembrane helix</keyword>
<evidence type="ECO:0000256" key="1">
    <source>
        <dbReference type="SAM" id="Phobius"/>
    </source>
</evidence>
<keyword evidence="3" id="KW-1185">Reference proteome</keyword>
<proteinExistence type="predicted"/>
<feature type="transmembrane region" description="Helical" evidence="1">
    <location>
        <begin position="12"/>
        <end position="33"/>
    </location>
</feature>
<feature type="transmembrane region" description="Helical" evidence="1">
    <location>
        <begin position="209"/>
        <end position="226"/>
    </location>
</feature>
<comment type="caution">
    <text evidence="2">The sequence shown here is derived from an EMBL/GenBank/DDBJ whole genome shotgun (WGS) entry which is preliminary data.</text>
</comment>
<keyword evidence="1" id="KW-0812">Transmembrane</keyword>
<feature type="transmembrane region" description="Helical" evidence="1">
    <location>
        <begin position="104"/>
        <end position="124"/>
    </location>
</feature>
<dbReference type="EMBL" id="RJUF01000194">
    <property type="protein sequence ID" value="MCP9765921.1"/>
    <property type="molecule type" value="Genomic_DNA"/>
</dbReference>
<keyword evidence="1" id="KW-0472">Membrane</keyword>
<gene>
    <name evidence="2" type="ORF">EGI31_23545</name>
</gene>
<accession>A0AAE3KWL3</accession>
<feature type="transmembrane region" description="Helical" evidence="1">
    <location>
        <begin position="70"/>
        <end position="92"/>
    </location>
</feature>
<dbReference type="RefSeq" id="WP_255039627.1">
    <property type="nucleotide sequence ID" value="NZ_RJUF01000194.1"/>
</dbReference>
<dbReference type="Proteomes" id="UP001204144">
    <property type="component" value="Unassembled WGS sequence"/>
</dbReference>
<organism evidence="2 3">
    <name type="scientific">Lacihabitans soyangensis</name>
    <dbReference type="NCBI Taxonomy" id="869394"/>
    <lineage>
        <taxon>Bacteria</taxon>
        <taxon>Pseudomonadati</taxon>
        <taxon>Bacteroidota</taxon>
        <taxon>Cytophagia</taxon>
        <taxon>Cytophagales</taxon>
        <taxon>Leadbetterellaceae</taxon>
        <taxon>Lacihabitans</taxon>
    </lineage>
</organism>
<reference evidence="2 3" key="1">
    <citation type="submission" date="2018-11" db="EMBL/GenBank/DDBJ databases">
        <title>Novel bacteria species description.</title>
        <authorList>
            <person name="Han J.-H."/>
        </authorList>
    </citation>
    <scope>NUCLEOTIDE SEQUENCE [LARGE SCALE GENOMIC DNA]</scope>
    <source>
        <strain evidence="2 3">KCTC23259</strain>
    </source>
</reference>
<feature type="transmembrane region" description="Helical" evidence="1">
    <location>
        <begin position="184"/>
        <end position="203"/>
    </location>
</feature>
<evidence type="ECO:0000313" key="3">
    <source>
        <dbReference type="Proteomes" id="UP001204144"/>
    </source>
</evidence>
<protein>
    <recommendedName>
        <fullName evidence="4">DoxX family protein</fullName>
    </recommendedName>
</protein>